<evidence type="ECO:0000256" key="3">
    <source>
        <dbReference type="ARBA" id="ARBA00022670"/>
    </source>
</evidence>
<keyword evidence="6" id="KW-0482">Metalloprotease</keyword>
<dbReference type="OrthoDB" id="1119199at2"/>
<dbReference type="PANTHER" id="PTHR11705">
    <property type="entry name" value="PROTEASE FAMILY M14 CARBOXYPEPTIDASE A,B"/>
    <property type="match status" value="1"/>
</dbReference>
<keyword evidence="10" id="KW-1185">Reference proteome</keyword>
<dbReference type="STRING" id="1224947.SAMN05216480_11615"/>
<dbReference type="PROSITE" id="PS52035">
    <property type="entry name" value="PEPTIDASE_M14"/>
    <property type="match status" value="1"/>
</dbReference>
<dbReference type="AlphaFoldDB" id="A0A1I7IGA7"/>
<accession>A0A1I7IGA7</accession>
<dbReference type="EMBL" id="FPBK01000016">
    <property type="protein sequence ID" value="SFU71942.1"/>
    <property type="molecule type" value="Genomic_DNA"/>
</dbReference>
<dbReference type="GO" id="GO:0008270">
    <property type="term" value="F:zinc ion binding"/>
    <property type="evidence" value="ECO:0007669"/>
    <property type="project" value="InterPro"/>
</dbReference>
<comment type="cofactor">
    <cofactor evidence="1">
        <name>Zn(2+)</name>
        <dbReference type="ChEBI" id="CHEBI:29105"/>
    </cofactor>
</comment>
<dbReference type="RefSeq" id="WP_093026200.1">
    <property type="nucleotide sequence ID" value="NZ_FPBK01000016.1"/>
</dbReference>
<keyword evidence="5" id="KW-0862">Zinc</keyword>
<evidence type="ECO:0000256" key="5">
    <source>
        <dbReference type="ARBA" id="ARBA00022833"/>
    </source>
</evidence>
<dbReference type="GO" id="GO:0004181">
    <property type="term" value="F:metallocarboxypeptidase activity"/>
    <property type="evidence" value="ECO:0007669"/>
    <property type="project" value="InterPro"/>
</dbReference>
<dbReference type="InterPro" id="IPR000834">
    <property type="entry name" value="Peptidase_M14"/>
</dbReference>
<sequence length="373" mass="42926">MNLDWLTYDAIKYSEISGRYLPYKRLESFLEKTDFNFEKSIIGHSVNGLPIHLLKVGNGDHKVFMWSQMHGNESTTTKAVLDLLSFLNTKSDYSQQILDACTLYIIPMLNPDGATAYTRFNANNEDLNRDSKHLTQPESRVLRAAFENIEPDFCFNLHDQRTIFNVGDTPKPATLSFLAPSEDPDRNVTDTRKKAMEIINAMVATLQNYIPNQIGRFDDSFNINCIGDMFTSLGVPTILFEAGHYQGDYEREETRKFVFIALLSSLLKVSTEEITGDEFENYFDVPENEKRFFDILIKNFKFSEEDVETENEIGVLFKENLQNNNIFLFPYVEKIGNLQNCYGHQEIDASNAKISITRKQLLTTDLQEFLKNL</sequence>
<dbReference type="Proteomes" id="UP000199138">
    <property type="component" value="Unassembled WGS sequence"/>
</dbReference>
<evidence type="ECO:0000313" key="9">
    <source>
        <dbReference type="EMBL" id="SFU71942.1"/>
    </source>
</evidence>
<dbReference type="CDD" id="cd06239">
    <property type="entry name" value="M14-like"/>
    <property type="match status" value="1"/>
</dbReference>
<comment type="similarity">
    <text evidence="2 7">Belongs to the peptidase M14 family.</text>
</comment>
<name>A0A1I7IGA7_9FLAO</name>
<evidence type="ECO:0000256" key="7">
    <source>
        <dbReference type="PROSITE-ProRule" id="PRU01379"/>
    </source>
</evidence>
<dbReference type="SMART" id="SM00631">
    <property type="entry name" value="Zn_pept"/>
    <property type="match status" value="1"/>
</dbReference>
<protein>
    <submittedName>
        <fullName evidence="9">Zinc carboxypeptidase</fullName>
    </submittedName>
</protein>
<evidence type="ECO:0000256" key="1">
    <source>
        <dbReference type="ARBA" id="ARBA00001947"/>
    </source>
</evidence>
<dbReference type="PANTHER" id="PTHR11705:SF143">
    <property type="entry name" value="SLL0236 PROTEIN"/>
    <property type="match status" value="1"/>
</dbReference>
<keyword evidence="3" id="KW-0645">Protease</keyword>
<evidence type="ECO:0000256" key="6">
    <source>
        <dbReference type="ARBA" id="ARBA00023049"/>
    </source>
</evidence>
<dbReference type="Gene3D" id="3.40.630.10">
    <property type="entry name" value="Zn peptidases"/>
    <property type="match status" value="1"/>
</dbReference>
<comment type="caution">
    <text evidence="7">Lacks conserved residue(s) required for the propagation of feature annotation.</text>
</comment>
<evidence type="ECO:0000259" key="8">
    <source>
        <dbReference type="PROSITE" id="PS52035"/>
    </source>
</evidence>
<dbReference type="GO" id="GO:0005615">
    <property type="term" value="C:extracellular space"/>
    <property type="evidence" value="ECO:0007669"/>
    <property type="project" value="TreeGrafter"/>
</dbReference>
<dbReference type="GO" id="GO:0006508">
    <property type="term" value="P:proteolysis"/>
    <property type="evidence" value="ECO:0007669"/>
    <property type="project" value="UniProtKB-KW"/>
</dbReference>
<keyword evidence="4" id="KW-0378">Hydrolase</keyword>
<gene>
    <name evidence="9" type="ORF">SAMN05216480_11615</name>
</gene>
<dbReference type="Pfam" id="PF00246">
    <property type="entry name" value="Peptidase_M14"/>
    <property type="match status" value="1"/>
</dbReference>
<evidence type="ECO:0000313" key="10">
    <source>
        <dbReference type="Proteomes" id="UP000199138"/>
    </source>
</evidence>
<proteinExistence type="inferred from homology"/>
<organism evidence="9 10">
    <name type="scientific">Pustulibacterium marinum</name>
    <dbReference type="NCBI Taxonomy" id="1224947"/>
    <lineage>
        <taxon>Bacteria</taxon>
        <taxon>Pseudomonadati</taxon>
        <taxon>Bacteroidota</taxon>
        <taxon>Flavobacteriia</taxon>
        <taxon>Flavobacteriales</taxon>
        <taxon>Flavobacteriaceae</taxon>
        <taxon>Pustulibacterium</taxon>
    </lineage>
</organism>
<evidence type="ECO:0000256" key="4">
    <source>
        <dbReference type="ARBA" id="ARBA00022801"/>
    </source>
</evidence>
<keyword evidence="9" id="KW-0121">Carboxypeptidase</keyword>
<evidence type="ECO:0000256" key="2">
    <source>
        <dbReference type="ARBA" id="ARBA00005988"/>
    </source>
</evidence>
<feature type="domain" description="Peptidase M14" evidence="8">
    <location>
        <begin position="12"/>
        <end position="373"/>
    </location>
</feature>
<dbReference type="SUPFAM" id="SSF53187">
    <property type="entry name" value="Zn-dependent exopeptidases"/>
    <property type="match status" value="1"/>
</dbReference>
<reference evidence="9 10" key="1">
    <citation type="submission" date="2016-10" db="EMBL/GenBank/DDBJ databases">
        <authorList>
            <person name="de Groot N.N."/>
        </authorList>
    </citation>
    <scope>NUCLEOTIDE SEQUENCE [LARGE SCALE GENOMIC DNA]</scope>
    <source>
        <strain evidence="9 10">CGMCC 1.12333</strain>
    </source>
</reference>